<accession>A0A285G2D1</accession>
<protein>
    <submittedName>
        <fullName evidence="1">Uncharacterized protein</fullName>
    </submittedName>
</protein>
<proteinExistence type="predicted"/>
<evidence type="ECO:0000313" key="2">
    <source>
        <dbReference type="Proteomes" id="UP000219573"/>
    </source>
</evidence>
<dbReference type="Proteomes" id="UP000219573">
    <property type="component" value="Unassembled WGS sequence"/>
</dbReference>
<dbReference type="OrthoDB" id="2112818at2"/>
<dbReference type="AlphaFoldDB" id="A0A285G2D1"/>
<dbReference type="RefSeq" id="WP_097016814.1">
    <property type="nucleotide sequence ID" value="NZ_OBDZ01000004.1"/>
</dbReference>
<name>A0A285G2D1_9FIRM</name>
<gene>
    <name evidence="1" type="ORF">SAMN06265827_104179</name>
</gene>
<evidence type="ECO:0000313" key="1">
    <source>
        <dbReference type="EMBL" id="SNY17699.1"/>
    </source>
</evidence>
<sequence>MKKEIYTFKEELSKLIDQDNNKVWLNKKASKRIDYIFKVGQEQFTSSEVIGENDEFLLLGQNIDKKLKDKSAILFNDYFNSDKN</sequence>
<organism evidence="1 2">
    <name type="scientific">Orenia metallireducens</name>
    <dbReference type="NCBI Taxonomy" id="1413210"/>
    <lineage>
        <taxon>Bacteria</taxon>
        <taxon>Bacillati</taxon>
        <taxon>Bacillota</taxon>
        <taxon>Clostridia</taxon>
        <taxon>Halanaerobiales</taxon>
        <taxon>Halobacteroidaceae</taxon>
        <taxon>Orenia</taxon>
    </lineage>
</organism>
<reference evidence="2" key="1">
    <citation type="submission" date="2017-09" db="EMBL/GenBank/DDBJ databases">
        <authorList>
            <person name="Varghese N."/>
            <person name="Submissions S."/>
        </authorList>
    </citation>
    <scope>NUCLEOTIDE SEQUENCE [LARGE SCALE GENOMIC DNA]</scope>
    <source>
        <strain evidence="2">MSL47</strain>
    </source>
</reference>
<keyword evidence="2" id="KW-1185">Reference proteome</keyword>
<dbReference type="EMBL" id="OBDZ01000004">
    <property type="protein sequence ID" value="SNY17699.1"/>
    <property type="molecule type" value="Genomic_DNA"/>
</dbReference>